<sequence length="89" mass="9876">MVEALINSTLDALAQPTNQKNGVSDAILKFIQPAFSDADEFQDVKQNPTSDDSDTLLRERLDDFLTGNPDRIEQLEDILDRQDGLGGVR</sequence>
<comment type="caution">
    <text evidence="1">The sequence shown here is derived from an EMBL/GenBank/DDBJ whole genome shotgun (WGS) entry which is preliminary data.</text>
</comment>
<dbReference type="Proteomes" id="UP000226437">
    <property type="component" value="Unassembled WGS sequence"/>
</dbReference>
<reference evidence="1 2" key="1">
    <citation type="submission" date="2017-10" db="EMBL/GenBank/DDBJ databases">
        <title>The draft genome sequence of Lewinella marina KCTC 32374.</title>
        <authorList>
            <person name="Wang K."/>
        </authorList>
    </citation>
    <scope>NUCLEOTIDE SEQUENCE [LARGE SCALE GENOMIC DNA]</scope>
    <source>
        <strain evidence="1 2">MKG-38</strain>
    </source>
</reference>
<name>A0A2G0CCC6_9BACT</name>
<evidence type="ECO:0000313" key="2">
    <source>
        <dbReference type="Proteomes" id="UP000226437"/>
    </source>
</evidence>
<dbReference type="EMBL" id="PDLO01000007">
    <property type="protein sequence ID" value="PHK97615.1"/>
    <property type="molecule type" value="Genomic_DNA"/>
</dbReference>
<organism evidence="1 2">
    <name type="scientific">Neolewinella marina</name>
    <dbReference type="NCBI Taxonomy" id="438751"/>
    <lineage>
        <taxon>Bacteria</taxon>
        <taxon>Pseudomonadati</taxon>
        <taxon>Bacteroidota</taxon>
        <taxon>Saprospiria</taxon>
        <taxon>Saprospirales</taxon>
        <taxon>Lewinellaceae</taxon>
        <taxon>Neolewinella</taxon>
    </lineage>
</organism>
<dbReference type="AlphaFoldDB" id="A0A2G0CCC6"/>
<protein>
    <submittedName>
        <fullName evidence="1">Uncharacterized protein</fullName>
    </submittedName>
</protein>
<keyword evidence="2" id="KW-1185">Reference proteome</keyword>
<dbReference type="OrthoDB" id="1494466at2"/>
<gene>
    <name evidence="1" type="ORF">CGL56_14360</name>
</gene>
<accession>A0A2G0CCC6</accession>
<dbReference type="RefSeq" id="WP_099107269.1">
    <property type="nucleotide sequence ID" value="NZ_JAATJF010000005.1"/>
</dbReference>
<evidence type="ECO:0000313" key="1">
    <source>
        <dbReference type="EMBL" id="PHK97615.1"/>
    </source>
</evidence>
<proteinExistence type="predicted"/>